<dbReference type="STRING" id="33881.NS184_02420"/>
<evidence type="ECO:0000313" key="3">
    <source>
        <dbReference type="Proteomes" id="UP000078252"/>
    </source>
</evidence>
<accession>A0A175S2E0</accession>
<sequence length="264" mass="28493">MRCTTLNVRRPVPHLRRDHPDAWGNRRGALAAFLDAERPTVLAVQEAVPTQLDTVRAALGTRWRAVVAPRSRARAAEHVGLFVDAERLRVVEHHTTALSRRPDRIGSRSWGSLFPRIAVSAVLDDLATGVRFTAIATHLDPFSPLALRNGARLVGASARHAGTPVVAMADWNASERSGVARELGTAGLLDTWDLAETHDSPAVGTYTDHRPPRPGGARLDRVLVRPGDGIRAWVRSAVITTGAPGSQAFSDHAAVSAVLRWEAV</sequence>
<organism evidence="2 3">
    <name type="scientific">Curtobacterium luteum</name>
    <dbReference type="NCBI Taxonomy" id="33881"/>
    <lineage>
        <taxon>Bacteria</taxon>
        <taxon>Bacillati</taxon>
        <taxon>Actinomycetota</taxon>
        <taxon>Actinomycetes</taxon>
        <taxon>Micrococcales</taxon>
        <taxon>Microbacteriaceae</taxon>
        <taxon>Curtobacterium</taxon>
    </lineage>
</organism>
<feature type="domain" description="Endonuclease/exonuclease/phosphatase" evidence="1">
    <location>
        <begin position="5"/>
        <end position="252"/>
    </location>
</feature>
<evidence type="ECO:0000313" key="2">
    <source>
        <dbReference type="EMBL" id="KTR09716.1"/>
    </source>
</evidence>
<dbReference type="Pfam" id="PF03372">
    <property type="entry name" value="Exo_endo_phos"/>
    <property type="match status" value="1"/>
</dbReference>
<dbReference type="AlphaFoldDB" id="A0A175S2E0"/>
<dbReference type="Gene3D" id="3.60.10.10">
    <property type="entry name" value="Endonuclease/exonuclease/phosphatase"/>
    <property type="match status" value="1"/>
</dbReference>
<dbReference type="PATRIC" id="fig|33881.3.peg.437"/>
<gene>
    <name evidence="2" type="ORF">NS184_02420</name>
</gene>
<dbReference type="GO" id="GO:0003824">
    <property type="term" value="F:catalytic activity"/>
    <property type="evidence" value="ECO:0007669"/>
    <property type="project" value="InterPro"/>
</dbReference>
<evidence type="ECO:0000259" key="1">
    <source>
        <dbReference type="Pfam" id="PF03372"/>
    </source>
</evidence>
<proteinExistence type="predicted"/>
<name>A0A175S2E0_9MICO</name>
<protein>
    <recommendedName>
        <fullName evidence="1">Endonuclease/exonuclease/phosphatase domain-containing protein</fullName>
    </recommendedName>
</protein>
<dbReference type="EMBL" id="LDQC01000014">
    <property type="protein sequence ID" value="KTR09716.1"/>
    <property type="molecule type" value="Genomic_DNA"/>
</dbReference>
<comment type="caution">
    <text evidence="2">The sequence shown here is derived from an EMBL/GenBank/DDBJ whole genome shotgun (WGS) entry which is preliminary data.</text>
</comment>
<reference evidence="2 3" key="1">
    <citation type="journal article" date="2016" name="Front. Microbiol.">
        <title>Genomic Resource of Rice Seed Associated Bacteria.</title>
        <authorList>
            <person name="Midha S."/>
            <person name="Bansal K."/>
            <person name="Sharma S."/>
            <person name="Kumar N."/>
            <person name="Patil P.P."/>
            <person name="Chaudhry V."/>
            <person name="Patil P.B."/>
        </authorList>
    </citation>
    <scope>NUCLEOTIDE SEQUENCE [LARGE SCALE GENOMIC DNA]</scope>
    <source>
        <strain evidence="2 3">NS184</strain>
    </source>
</reference>
<dbReference type="InterPro" id="IPR036691">
    <property type="entry name" value="Endo/exonu/phosph_ase_sf"/>
</dbReference>
<dbReference type="Proteomes" id="UP000078252">
    <property type="component" value="Unassembled WGS sequence"/>
</dbReference>
<dbReference type="InterPro" id="IPR005135">
    <property type="entry name" value="Endo/exonuclease/phosphatase"/>
</dbReference>
<dbReference type="SUPFAM" id="SSF56219">
    <property type="entry name" value="DNase I-like"/>
    <property type="match status" value="1"/>
</dbReference>